<dbReference type="GO" id="GO:0005549">
    <property type="term" value="F:odorant binding"/>
    <property type="evidence" value="ECO:0007669"/>
    <property type="project" value="InterPro"/>
</dbReference>
<dbReference type="GO" id="GO:0004984">
    <property type="term" value="F:olfactory receptor activity"/>
    <property type="evidence" value="ECO:0007669"/>
    <property type="project" value="InterPro"/>
</dbReference>
<keyword evidence="7" id="KW-0472">Membrane</keyword>
<dbReference type="GO" id="GO:0005886">
    <property type="term" value="C:plasma membrane"/>
    <property type="evidence" value="ECO:0007669"/>
    <property type="project" value="UniProtKB-SubCell"/>
</dbReference>
<keyword evidence="2" id="KW-1003">Cell membrane</keyword>
<keyword evidence="6" id="KW-1133">Transmembrane helix</keyword>
<comment type="subcellular location">
    <subcellularLocation>
        <location evidence="1">Cell membrane</location>
        <topology evidence="1">Multi-pass membrane protein</topology>
    </subcellularLocation>
</comment>
<evidence type="ECO:0000256" key="9">
    <source>
        <dbReference type="ARBA" id="ARBA00023224"/>
    </source>
</evidence>
<evidence type="ECO:0000256" key="2">
    <source>
        <dbReference type="ARBA" id="ARBA00022475"/>
    </source>
</evidence>
<organism evidence="10 11">
    <name type="scientific">Anopheles arabiensis</name>
    <name type="common">Mosquito</name>
    <dbReference type="NCBI Taxonomy" id="7173"/>
    <lineage>
        <taxon>Eukaryota</taxon>
        <taxon>Metazoa</taxon>
        <taxon>Ecdysozoa</taxon>
        <taxon>Arthropoda</taxon>
        <taxon>Hexapoda</taxon>
        <taxon>Insecta</taxon>
        <taxon>Pterygota</taxon>
        <taxon>Neoptera</taxon>
        <taxon>Endopterygota</taxon>
        <taxon>Diptera</taxon>
        <taxon>Nematocera</taxon>
        <taxon>Culicoidea</taxon>
        <taxon>Culicidae</taxon>
        <taxon>Anophelinae</taxon>
        <taxon>Anopheles</taxon>
    </lineage>
</organism>
<protein>
    <recommendedName>
        <fullName evidence="12">Gustatory receptor</fullName>
    </recommendedName>
</protein>
<dbReference type="PANTHER" id="PTHR21137:SF35">
    <property type="entry name" value="ODORANT RECEPTOR 19A-RELATED"/>
    <property type="match status" value="1"/>
</dbReference>
<dbReference type="InterPro" id="IPR004117">
    <property type="entry name" value="7tm6_olfct_rcpt"/>
</dbReference>
<evidence type="ECO:0000256" key="7">
    <source>
        <dbReference type="ARBA" id="ARBA00023136"/>
    </source>
</evidence>
<dbReference type="EMBL" id="APCN01001215">
    <property type="status" value="NOT_ANNOTATED_CDS"/>
    <property type="molecule type" value="Genomic_DNA"/>
</dbReference>
<dbReference type="AlphaFoldDB" id="A0A182IIU8"/>
<keyword evidence="5" id="KW-0552">Olfaction</keyword>
<reference evidence="10" key="1">
    <citation type="submission" date="2022-08" db="UniProtKB">
        <authorList>
            <consortium name="EnsemblMetazoa"/>
        </authorList>
    </citation>
    <scope>IDENTIFICATION</scope>
    <source>
        <strain evidence="10">Dongola</strain>
    </source>
</reference>
<evidence type="ECO:0000256" key="1">
    <source>
        <dbReference type="ARBA" id="ARBA00004651"/>
    </source>
</evidence>
<evidence type="ECO:0000256" key="3">
    <source>
        <dbReference type="ARBA" id="ARBA00022606"/>
    </source>
</evidence>
<dbReference type="Pfam" id="PF02949">
    <property type="entry name" value="7tm_6"/>
    <property type="match status" value="1"/>
</dbReference>
<accession>A0A182IIU8</accession>
<name>A0A182IIU8_ANOAR</name>
<evidence type="ECO:0000313" key="11">
    <source>
        <dbReference type="Proteomes" id="UP000075840"/>
    </source>
</evidence>
<dbReference type="EnsemblMetazoa" id="AARA015877-RA">
    <property type="protein sequence ID" value="AARA015877-PA"/>
    <property type="gene ID" value="AARA015877"/>
</dbReference>
<sequence>MLGMDGYDRRLELNKLSAAVMLMAGLFMVISFYDVLVLFRDDLFGKSFVLSTICLRDDLPRLMRMARDTYLRANLQPAALVHRHLLVRKSGYELSYLYQLSCILWTSPGLTPTQNIYFALILNICIQYDVLELHLADLDALVKRADPHSQDRLVRQKLHQIILYQTRLEQFVQLIERVYSPQAIVKVLSLTFHLVMTLYVMRTSIWLPGVFLIPLCTIQLLLIFCIPGTLIELKASKLTESIYDTAWHEMHQQNQQIVHLLLHRKWANLCRHG</sequence>
<keyword evidence="9" id="KW-0807">Transducer</keyword>
<evidence type="ECO:0000256" key="4">
    <source>
        <dbReference type="ARBA" id="ARBA00022692"/>
    </source>
</evidence>
<keyword evidence="8" id="KW-0675">Receptor</keyword>
<dbReference type="VEuPathDB" id="VectorBase:AARA21_009371"/>
<proteinExistence type="predicted"/>
<keyword evidence="3" id="KW-0716">Sensory transduction</keyword>
<evidence type="ECO:0008006" key="12">
    <source>
        <dbReference type="Google" id="ProtNLM"/>
    </source>
</evidence>
<dbReference type="Proteomes" id="UP000075840">
    <property type="component" value="Unassembled WGS sequence"/>
</dbReference>
<evidence type="ECO:0000256" key="8">
    <source>
        <dbReference type="ARBA" id="ARBA00023170"/>
    </source>
</evidence>
<keyword evidence="11" id="KW-1185">Reference proteome</keyword>
<evidence type="ECO:0000313" key="10">
    <source>
        <dbReference type="EnsemblMetazoa" id="AARA015877-PA"/>
    </source>
</evidence>
<dbReference type="VEuPathDB" id="VectorBase:AARA015877"/>
<keyword evidence="4" id="KW-0812">Transmembrane</keyword>
<dbReference type="PANTHER" id="PTHR21137">
    <property type="entry name" value="ODORANT RECEPTOR"/>
    <property type="match status" value="1"/>
</dbReference>
<evidence type="ECO:0000256" key="5">
    <source>
        <dbReference type="ARBA" id="ARBA00022725"/>
    </source>
</evidence>
<dbReference type="GO" id="GO:0007165">
    <property type="term" value="P:signal transduction"/>
    <property type="evidence" value="ECO:0007669"/>
    <property type="project" value="UniProtKB-KW"/>
</dbReference>
<evidence type="ECO:0000256" key="6">
    <source>
        <dbReference type="ARBA" id="ARBA00022989"/>
    </source>
</evidence>